<dbReference type="VEuPathDB" id="VectorBase:AALB016047"/>
<organism evidence="1 2">
    <name type="scientific">Anopheles albimanus</name>
    <name type="common">New world malaria mosquito</name>
    <dbReference type="NCBI Taxonomy" id="7167"/>
    <lineage>
        <taxon>Eukaryota</taxon>
        <taxon>Metazoa</taxon>
        <taxon>Ecdysozoa</taxon>
        <taxon>Arthropoda</taxon>
        <taxon>Hexapoda</taxon>
        <taxon>Insecta</taxon>
        <taxon>Pterygota</taxon>
        <taxon>Neoptera</taxon>
        <taxon>Endopterygota</taxon>
        <taxon>Diptera</taxon>
        <taxon>Nematocera</taxon>
        <taxon>Culicoidea</taxon>
        <taxon>Culicidae</taxon>
        <taxon>Anophelinae</taxon>
        <taxon>Anopheles</taxon>
    </lineage>
</organism>
<protein>
    <submittedName>
        <fullName evidence="1">Uncharacterized protein</fullName>
    </submittedName>
</protein>
<dbReference type="EnsemblMetazoa" id="AALB016047-RA">
    <property type="protein sequence ID" value="AALB016047-PA"/>
    <property type="gene ID" value="AALB016047"/>
</dbReference>
<keyword evidence="2" id="KW-1185">Reference proteome</keyword>
<dbReference type="AlphaFoldDB" id="A0A2C9GGT7"/>
<reference evidence="1 2" key="1">
    <citation type="journal article" date="2017" name="G3 (Bethesda)">
        <title>The Physical Genome Mapping of Anopheles albimanus Corrected Scaffold Misassemblies and Identified Interarm Rearrangements in Genus Anopheles.</title>
        <authorList>
            <person name="Artemov G.N."/>
            <person name="Peery A.N."/>
            <person name="Jiang X."/>
            <person name="Tu Z."/>
            <person name="Stegniy V.N."/>
            <person name="Sharakhova M.V."/>
            <person name="Sharakhov I.V."/>
        </authorList>
    </citation>
    <scope>NUCLEOTIDE SEQUENCE [LARGE SCALE GENOMIC DNA]</scope>
    <source>
        <strain evidence="1 2">ALBI9_A</strain>
    </source>
</reference>
<evidence type="ECO:0000313" key="2">
    <source>
        <dbReference type="Proteomes" id="UP000069272"/>
    </source>
</evidence>
<reference evidence="1" key="2">
    <citation type="submission" date="2022-08" db="UniProtKB">
        <authorList>
            <consortium name="EnsemblMetazoa"/>
        </authorList>
    </citation>
    <scope>IDENTIFICATION</scope>
    <source>
        <strain evidence="1">STECLA/ALBI9_A</strain>
    </source>
</reference>
<evidence type="ECO:0000313" key="1">
    <source>
        <dbReference type="EnsemblMetazoa" id="AALB016047-PA"/>
    </source>
</evidence>
<dbReference type="Proteomes" id="UP000069272">
    <property type="component" value="Chromosome 3L"/>
</dbReference>
<name>A0A2C9GGT7_ANOAL</name>
<accession>A0A2C9GGT7</accession>
<sequence length="59" mass="6410">MKLSLAVLLLSIIAVIAFVEAVPAPEPFAADGTGFCKIFPRLCQTIKEQIRWTNPPLLG</sequence>
<proteinExistence type="predicted"/>